<evidence type="ECO:0000313" key="2">
    <source>
        <dbReference type="EMBL" id="OIQ72678.1"/>
    </source>
</evidence>
<accession>A0A1J5PMA1</accession>
<feature type="region of interest" description="Disordered" evidence="1">
    <location>
        <begin position="177"/>
        <end position="196"/>
    </location>
</feature>
<evidence type="ECO:0000256" key="1">
    <source>
        <dbReference type="SAM" id="MobiDB-lite"/>
    </source>
</evidence>
<comment type="caution">
    <text evidence="2">The sequence shown here is derived from an EMBL/GenBank/DDBJ whole genome shotgun (WGS) entry which is preliminary data.</text>
</comment>
<proteinExistence type="predicted"/>
<feature type="region of interest" description="Disordered" evidence="1">
    <location>
        <begin position="86"/>
        <end position="107"/>
    </location>
</feature>
<organism evidence="2">
    <name type="scientific">mine drainage metagenome</name>
    <dbReference type="NCBI Taxonomy" id="410659"/>
    <lineage>
        <taxon>unclassified sequences</taxon>
        <taxon>metagenomes</taxon>
        <taxon>ecological metagenomes</taxon>
    </lineage>
</organism>
<name>A0A1J5PMA1_9ZZZZ</name>
<feature type="compositionally biased region" description="Basic and acidic residues" evidence="1">
    <location>
        <begin position="91"/>
        <end position="105"/>
    </location>
</feature>
<protein>
    <submittedName>
        <fullName evidence="2">Uncharacterized protein</fullName>
    </submittedName>
</protein>
<dbReference type="EMBL" id="MLJW01003172">
    <property type="protein sequence ID" value="OIQ72678.1"/>
    <property type="molecule type" value="Genomic_DNA"/>
</dbReference>
<dbReference type="AlphaFoldDB" id="A0A1J5PMA1"/>
<reference evidence="2" key="1">
    <citation type="submission" date="2016-10" db="EMBL/GenBank/DDBJ databases">
        <title>Sequence of Gallionella enrichment culture.</title>
        <authorList>
            <person name="Poehlein A."/>
            <person name="Muehling M."/>
            <person name="Daniel R."/>
        </authorList>
    </citation>
    <scope>NUCLEOTIDE SEQUENCE</scope>
</reference>
<gene>
    <name evidence="2" type="ORF">GALL_456950</name>
</gene>
<sequence>MGLQILPEGLDRFLVSAFRPEQQAPPVQIHEQRHVVLPPPGGGLVHRDGLHRAHVHPLAGLLHVVVHQAPEPRIVLADDPGHRLHGHLPHQRHEQGFEQQREPRSRARPRHFHLLHPVLLAAAAGNPRRQVGRVLEEVQMPPGLFLRVMNLRGLPALRAGEGGSSREVDPDVQPPRLGGEHQLLHLPGGGQSKRHGEEGIRIHPSMIPALPAR</sequence>